<dbReference type="Gene3D" id="2.120.10.30">
    <property type="entry name" value="TolB, C-terminal domain"/>
    <property type="match status" value="1"/>
</dbReference>
<evidence type="ECO:0000313" key="8">
    <source>
        <dbReference type="Proteomes" id="UP001162891"/>
    </source>
</evidence>
<evidence type="ECO:0000256" key="1">
    <source>
        <dbReference type="ARBA" id="ARBA00004418"/>
    </source>
</evidence>
<feature type="signal peptide" evidence="5">
    <location>
        <begin position="1"/>
        <end position="20"/>
    </location>
</feature>
<organism evidence="7 8">
    <name type="scientific">Anaeromyxobacter oryzae</name>
    <dbReference type="NCBI Taxonomy" id="2918170"/>
    <lineage>
        <taxon>Bacteria</taxon>
        <taxon>Pseudomonadati</taxon>
        <taxon>Myxococcota</taxon>
        <taxon>Myxococcia</taxon>
        <taxon>Myxococcales</taxon>
        <taxon>Cystobacterineae</taxon>
        <taxon>Anaeromyxobacteraceae</taxon>
        <taxon>Anaeromyxobacter</taxon>
    </lineage>
</organism>
<dbReference type="RefSeq" id="WP_248352677.1">
    <property type="nucleotide sequence ID" value="NZ_AP025591.1"/>
</dbReference>
<evidence type="ECO:0000256" key="5">
    <source>
        <dbReference type="SAM" id="SignalP"/>
    </source>
</evidence>
<keyword evidence="3 5" id="KW-0732">Signal</keyword>
<dbReference type="PANTHER" id="PTHR36842">
    <property type="entry name" value="PROTEIN TOLB HOMOLOG"/>
    <property type="match status" value="1"/>
</dbReference>
<comment type="similarity">
    <text evidence="2">Belongs to the TolB family.</text>
</comment>
<evidence type="ECO:0000259" key="6">
    <source>
        <dbReference type="Pfam" id="PF04052"/>
    </source>
</evidence>
<evidence type="ECO:0000256" key="3">
    <source>
        <dbReference type="ARBA" id="ARBA00022729"/>
    </source>
</evidence>
<comment type="subcellular location">
    <subcellularLocation>
        <location evidence="1">Periplasm</location>
    </subcellularLocation>
</comment>
<proteinExistence type="inferred from homology"/>
<reference evidence="8" key="1">
    <citation type="journal article" date="2022" name="Int. J. Syst. Evol. Microbiol.">
        <title>Anaeromyxobacter oryzae sp. nov., Anaeromyxobacter diazotrophicus sp. nov. and Anaeromyxobacter paludicola sp. nov., isolated from paddy soils.</title>
        <authorList>
            <person name="Itoh H."/>
            <person name="Xu Z."/>
            <person name="Mise K."/>
            <person name="Masuda Y."/>
            <person name="Ushijima N."/>
            <person name="Hayakawa C."/>
            <person name="Shiratori Y."/>
            <person name="Senoo K."/>
        </authorList>
    </citation>
    <scope>NUCLEOTIDE SEQUENCE [LARGE SCALE GENOMIC DNA]</scope>
    <source>
        <strain evidence="8">Red232</strain>
    </source>
</reference>
<dbReference type="Pfam" id="PF26549">
    <property type="entry name" value="Tricorn_N"/>
    <property type="match status" value="1"/>
</dbReference>
<dbReference type="PANTHER" id="PTHR36842:SF1">
    <property type="entry name" value="PROTEIN TOLB"/>
    <property type="match status" value="1"/>
</dbReference>
<evidence type="ECO:0000256" key="4">
    <source>
        <dbReference type="ARBA" id="ARBA00022764"/>
    </source>
</evidence>
<feature type="chain" id="PRO_5047163251" evidence="5">
    <location>
        <begin position="21"/>
        <end position="433"/>
    </location>
</feature>
<dbReference type="InterPro" id="IPR014167">
    <property type="entry name" value="Tol-Pal_TolB"/>
</dbReference>
<dbReference type="Pfam" id="PF07676">
    <property type="entry name" value="PD40"/>
    <property type="match status" value="2"/>
</dbReference>
<evidence type="ECO:0000256" key="2">
    <source>
        <dbReference type="ARBA" id="ARBA00009820"/>
    </source>
</evidence>
<name>A0ABN6MVM7_9BACT</name>
<gene>
    <name evidence="7" type="primary">tolB</name>
    <name evidence="7" type="ORF">AMOR_33110</name>
</gene>
<dbReference type="Proteomes" id="UP001162891">
    <property type="component" value="Chromosome"/>
</dbReference>
<protein>
    <submittedName>
        <fullName evidence="7">Protein TolB</fullName>
    </submittedName>
</protein>
<dbReference type="Pfam" id="PF04052">
    <property type="entry name" value="TolB_N"/>
    <property type="match status" value="1"/>
</dbReference>
<evidence type="ECO:0000313" key="7">
    <source>
        <dbReference type="EMBL" id="BDG04315.1"/>
    </source>
</evidence>
<dbReference type="InterPro" id="IPR007195">
    <property type="entry name" value="TolB_N"/>
</dbReference>
<dbReference type="SUPFAM" id="SSF52964">
    <property type="entry name" value="TolB, N-terminal domain"/>
    <property type="match status" value="1"/>
</dbReference>
<dbReference type="InterPro" id="IPR011659">
    <property type="entry name" value="WD40"/>
</dbReference>
<dbReference type="HAMAP" id="MF_00671">
    <property type="entry name" value="TolB"/>
    <property type="match status" value="1"/>
</dbReference>
<accession>A0ABN6MVM7</accession>
<sequence length="433" mass="46966">MPARPLALAALLLAALPALAEDRPTIIVGSPEFRPLPVAVVDFSGEGDARAAAAEATSVVRADLALSGLFDVLDPRGFLADPSEGYAATSIKFARWADVGADGLVKARLSRTPADVEGELHLYEVRAGREVLVKTLKVSAAEPRRLAHRMADEIVRYYTREPGVFASQIAAIRKRPGIYELVLFDVDGGSPRVVLTERKALMSPTWRPDGNELLVTSYRTGRPEIWAYRLADRSFRPVGGIANAMGAVYSPDGSRIAFTVTKDGNTHVWVMNADGTGARQLTKERCIDVTPTWSPDGRRIAFSSDRAGSSQIYVMSADGSDLRRVTFQGNYNQTPQWSPRGDQIAFTARDERLVFDVFSIAPATGTVTRLTQDQGRTNEEPSWAPNGRLLVFRTDRAGSWQLVVSDPKGDRQTVIAGAKGAELAGAAWGPTQD</sequence>
<keyword evidence="4" id="KW-0574">Periplasm</keyword>
<dbReference type="EMBL" id="AP025591">
    <property type="protein sequence ID" value="BDG04315.1"/>
    <property type="molecule type" value="Genomic_DNA"/>
</dbReference>
<keyword evidence="8" id="KW-1185">Reference proteome</keyword>
<dbReference type="SUPFAM" id="SSF69304">
    <property type="entry name" value="Tricorn protease N-terminal domain"/>
    <property type="match status" value="1"/>
</dbReference>
<dbReference type="Gene3D" id="3.40.50.10070">
    <property type="entry name" value="TolB, N-terminal domain"/>
    <property type="match status" value="1"/>
</dbReference>
<dbReference type="InterPro" id="IPR011042">
    <property type="entry name" value="6-blade_b-propeller_TolB-like"/>
</dbReference>
<feature type="domain" description="TolB N-terminal" evidence="6">
    <location>
        <begin position="26"/>
        <end position="130"/>
    </location>
</feature>